<dbReference type="GO" id="GO:0005778">
    <property type="term" value="C:peroxisomal membrane"/>
    <property type="evidence" value="ECO:0007669"/>
    <property type="project" value="UniProtKB-SubCell"/>
</dbReference>
<dbReference type="Pfam" id="PF05648">
    <property type="entry name" value="PEX11"/>
    <property type="match status" value="1"/>
</dbReference>
<evidence type="ECO:0000256" key="3">
    <source>
        <dbReference type="ARBA" id="ARBA00023140"/>
    </source>
</evidence>
<dbReference type="PANTHER" id="PTHR12652:SF52">
    <property type="entry name" value="MEMBRANE PROTEIN, PUTATIVE-RELATED"/>
    <property type="match status" value="1"/>
</dbReference>
<evidence type="ECO:0000313" key="6">
    <source>
        <dbReference type="EMBL" id="KAK7197998.1"/>
    </source>
</evidence>
<evidence type="ECO:0000313" key="7">
    <source>
        <dbReference type="Proteomes" id="UP001430356"/>
    </source>
</evidence>
<keyword evidence="5" id="KW-1133">Transmembrane helix</keyword>
<comment type="caution">
    <text evidence="6">The sequence shown here is derived from an EMBL/GenBank/DDBJ whole genome shotgun (WGS) entry which is preliminary data.</text>
</comment>
<reference evidence="6 7" key="1">
    <citation type="journal article" date="2021" name="MBio">
        <title>A New Model Trypanosomatid, Novymonas esmeraldas: Genomic Perception of Its 'Candidatus Pandoraea novymonadis' Endosymbiont.</title>
        <authorList>
            <person name="Zakharova A."/>
            <person name="Saura A."/>
            <person name="Butenko A."/>
            <person name="Podesvova L."/>
            <person name="Warmusova S."/>
            <person name="Kostygov A.Y."/>
            <person name="Nenarokova A."/>
            <person name="Lukes J."/>
            <person name="Opperdoes F.R."/>
            <person name="Yurchenko V."/>
        </authorList>
    </citation>
    <scope>NUCLEOTIDE SEQUENCE [LARGE SCALE GENOMIC DNA]</scope>
    <source>
        <strain evidence="6 7">E262AT.01</strain>
    </source>
</reference>
<dbReference type="Proteomes" id="UP001430356">
    <property type="component" value="Unassembled WGS sequence"/>
</dbReference>
<evidence type="ECO:0000256" key="2">
    <source>
        <dbReference type="ARBA" id="ARBA00023136"/>
    </source>
</evidence>
<dbReference type="AlphaFoldDB" id="A0AAW0EV32"/>
<name>A0AAW0EV32_9TRYP</name>
<keyword evidence="3" id="KW-0576">Peroxisome</keyword>
<sequence>MSDFEKLIKLLGQTDGRDKIYKFLAGFFKILAAVAASSQDPRAKAYGAVGNSIASARSLMRMGKFVGDVPKLQKIVDGVVSKGIAGTEFKKFVEFFRTIGNSLYIMGDNAAFIAKQKLISANAKTITKYAKIAQFWGFFLAAVLDLIALRAALQKRVSDEATSKKEAKAAVINFTKDASDVLVTMAAVGYLQNLWRPSAVTAGALTCVSGGVATYLNWNKIK</sequence>
<evidence type="ECO:0000256" key="4">
    <source>
        <dbReference type="ARBA" id="ARBA00046271"/>
    </source>
</evidence>
<keyword evidence="1" id="KW-0962">Peroxisome biogenesis</keyword>
<accession>A0AAW0EV32</accession>
<dbReference type="GO" id="GO:0016559">
    <property type="term" value="P:peroxisome fission"/>
    <property type="evidence" value="ECO:0007669"/>
    <property type="project" value="InterPro"/>
</dbReference>
<keyword evidence="7" id="KW-1185">Reference proteome</keyword>
<dbReference type="EMBL" id="JAECZO010000127">
    <property type="protein sequence ID" value="KAK7197998.1"/>
    <property type="molecule type" value="Genomic_DNA"/>
</dbReference>
<keyword evidence="5" id="KW-0812">Transmembrane</keyword>
<protein>
    <submittedName>
        <fullName evidence="6">Glycosomal membrane protein</fullName>
    </submittedName>
</protein>
<organism evidence="6 7">
    <name type="scientific">Novymonas esmeraldas</name>
    <dbReference type="NCBI Taxonomy" id="1808958"/>
    <lineage>
        <taxon>Eukaryota</taxon>
        <taxon>Discoba</taxon>
        <taxon>Euglenozoa</taxon>
        <taxon>Kinetoplastea</taxon>
        <taxon>Metakinetoplastina</taxon>
        <taxon>Trypanosomatida</taxon>
        <taxon>Trypanosomatidae</taxon>
        <taxon>Novymonas</taxon>
    </lineage>
</organism>
<gene>
    <name evidence="6" type="ORF">NESM_000755000</name>
</gene>
<evidence type="ECO:0000256" key="5">
    <source>
        <dbReference type="SAM" id="Phobius"/>
    </source>
</evidence>
<dbReference type="PANTHER" id="PTHR12652">
    <property type="entry name" value="PEROXISOMAL BIOGENESIS FACTOR 11"/>
    <property type="match status" value="1"/>
</dbReference>
<comment type="subcellular location">
    <subcellularLocation>
        <location evidence="4">Peroxisome membrane</location>
    </subcellularLocation>
</comment>
<keyword evidence="2 5" id="KW-0472">Membrane</keyword>
<proteinExistence type="predicted"/>
<feature type="transmembrane region" description="Helical" evidence="5">
    <location>
        <begin position="199"/>
        <end position="218"/>
    </location>
</feature>
<feature type="transmembrane region" description="Helical" evidence="5">
    <location>
        <begin position="135"/>
        <end position="153"/>
    </location>
</feature>
<dbReference type="InterPro" id="IPR008733">
    <property type="entry name" value="PEX11"/>
</dbReference>
<evidence type="ECO:0000256" key="1">
    <source>
        <dbReference type="ARBA" id="ARBA00022593"/>
    </source>
</evidence>